<name>A0A5J4KLL3_9CHLR</name>
<dbReference type="PROSITE" id="PS51186">
    <property type="entry name" value="GNAT"/>
    <property type="match status" value="1"/>
</dbReference>
<dbReference type="CDD" id="cd04301">
    <property type="entry name" value="NAT_SF"/>
    <property type="match status" value="1"/>
</dbReference>
<evidence type="ECO:0000259" key="3">
    <source>
        <dbReference type="PROSITE" id="PS51186"/>
    </source>
</evidence>
<dbReference type="Gene3D" id="3.40.630.30">
    <property type="match status" value="1"/>
</dbReference>
<proteinExistence type="predicted"/>
<dbReference type="InterPro" id="IPR050832">
    <property type="entry name" value="Bact_Acetyltransf"/>
</dbReference>
<keyword evidence="1 4" id="KW-0808">Transferase</keyword>
<reference evidence="4 5" key="1">
    <citation type="submission" date="2019-10" db="EMBL/GenBank/DDBJ databases">
        <title>Dictyobacter vulcani sp. nov., within the class Ktedonobacteria, isolated from soil of volcanic Mt. Zao.</title>
        <authorList>
            <person name="Zheng Y."/>
            <person name="Wang C.M."/>
            <person name="Sakai Y."/>
            <person name="Abe K."/>
            <person name="Yokota A."/>
            <person name="Yabe S."/>
        </authorList>
    </citation>
    <scope>NUCLEOTIDE SEQUENCE [LARGE SCALE GENOMIC DNA]</scope>
    <source>
        <strain evidence="4 5">W12</strain>
    </source>
</reference>
<gene>
    <name evidence="4" type="ORF">KDW_28350</name>
</gene>
<evidence type="ECO:0000256" key="2">
    <source>
        <dbReference type="ARBA" id="ARBA00023315"/>
    </source>
</evidence>
<protein>
    <submittedName>
        <fullName evidence="4">N-acetyltransferase</fullName>
    </submittedName>
</protein>
<accession>A0A5J4KLL3</accession>
<dbReference type="InterPro" id="IPR016181">
    <property type="entry name" value="Acyl_CoA_acyltransferase"/>
</dbReference>
<evidence type="ECO:0000256" key="1">
    <source>
        <dbReference type="ARBA" id="ARBA00022679"/>
    </source>
</evidence>
<comment type="caution">
    <text evidence="4">The sequence shown here is derived from an EMBL/GenBank/DDBJ whole genome shotgun (WGS) entry which is preliminary data.</text>
</comment>
<dbReference type="InterPro" id="IPR000182">
    <property type="entry name" value="GNAT_dom"/>
</dbReference>
<sequence length="165" mass="18322">MTSSECSTVIVRPVRADEKERVVQFIIEHWGSPVVVGHGVVYEPAQLPALVAIEDGEWIGFLSYHIQDSACEIVSIDSVHGGRGVGSALIEAAKLVARQAGCRRLWLITTNDNLHALRFYQKRNFSLVAVHCNAVMEARKIKPQIPLLGNDDIPLRDEIELEMPL</sequence>
<dbReference type="PANTHER" id="PTHR43877">
    <property type="entry name" value="AMINOALKYLPHOSPHONATE N-ACETYLTRANSFERASE-RELATED-RELATED"/>
    <property type="match status" value="1"/>
</dbReference>
<evidence type="ECO:0000313" key="4">
    <source>
        <dbReference type="EMBL" id="GER88673.1"/>
    </source>
</evidence>
<dbReference type="PANTHER" id="PTHR43877:SF2">
    <property type="entry name" value="AMINOALKYLPHOSPHONATE N-ACETYLTRANSFERASE-RELATED"/>
    <property type="match status" value="1"/>
</dbReference>
<evidence type="ECO:0000313" key="5">
    <source>
        <dbReference type="Proteomes" id="UP000326912"/>
    </source>
</evidence>
<feature type="domain" description="N-acetyltransferase" evidence="3">
    <location>
        <begin position="9"/>
        <end position="165"/>
    </location>
</feature>
<dbReference type="Proteomes" id="UP000326912">
    <property type="component" value="Unassembled WGS sequence"/>
</dbReference>
<dbReference type="Pfam" id="PF00583">
    <property type="entry name" value="Acetyltransf_1"/>
    <property type="match status" value="1"/>
</dbReference>
<dbReference type="RefSeq" id="WP_151756548.1">
    <property type="nucleotide sequence ID" value="NZ_BKZW01000001.1"/>
</dbReference>
<organism evidence="4 5">
    <name type="scientific">Dictyobacter vulcani</name>
    <dbReference type="NCBI Taxonomy" id="2607529"/>
    <lineage>
        <taxon>Bacteria</taxon>
        <taxon>Bacillati</taxon>
        <taxon>Chloroflexota</taxon>
        <taxon>Ktedonobacteria</taxon>
        <taxon>Ktedonobacterales</taxon>
        <taxon>Dictyobacteraceae</taxon>
        <taxon>Dictyobacter</taxon>
    </lineage>
</organism>
<dbReference type="AlphaFoldDB" id="A0A5J4KLL3"/>
<keyword evidence="2" id="KW-0012">Acyltransferase</keyword>
<dbReference type="GO" id="GO:0016747">
    <property type="term" value="F:acyltransferase activity, transferring groups other than amino-acyl groups"/>
    <property type="evidence" value="ECO:0007669"/>
    <property type="project" value="InterPro"/>
</dbReference>
<keyword evidence="5" id="KW-1185">Reference proteome</keyword>
<dbReference type="SUPFAM" id="SSF55729">
    <property type="entry name" value="Acyl-CoA N-acyltransferases (Nat)"/>
    <property type="match status" value="1"/>
</dbReference>
<dbReference type="EMBL" id="BKZW01000001">
    <property type="protein sequence ID" value="GER88673.1"/>
    <property type="molecule type" value="Genomic_DNA"/>
</dbReference>